<dbReference type="RefSeq" id="WP_284231569.1">
    <property type="nucleotide sequence ID" value="NZ_BSUL01000001.1"/>
</dbReference>
<dbReference type="Pfam" id="PF13450">
    <property type="entry name" value="NAD_binding_8"/>
    <property type="match status" value="1"/>
</dbReference>
<dbReference type="PRINTS" id="PR00419">
    <property type="entry name" value="ADXRDTASE"/>
</dbReference>
<reference evidence="1 2" key="1">
    <citation type="journal article" date="2014" name="Int. J. Syst. Evol. Microbiol.">
        <title>Complete genome sequence of Corynebacterium casei LMG S-19264T (=DSM 44701T), isolated from a smear-ripened cheese.</title>
        <authorList>
            <consortium name="US DOE Joint Genome Institute (JGI-PGF)"/>
            <person name="Walter F."/>
            <person name="Albersmeier A."/>
            <person name="Kalinowski J."/>
            <person name="Ruckert C."/>
        </authorList>
    </citation>
    <scope>NUCLEOTIDE SEQUENCE [LARGE SCALE GENOMIC DNA]</scope>
    <source>
        <strain evidence="1 2">NBRC 112289</strain>
    </source>
</reference>
<keyword evidence="2" id="KW-1185">Reference proteome</keyword>
<gene>
    <name evidence="1" type="ORF">GCM10025874_14690</name>
</gene>
<dbReference type="Gene3D" id="3.50.50.60">
    <property type="entry name" value="FAD/NAD(P)-binding domain"/>
    <property type="match status" value="2"/>
</dbReference>
<accession>A0AA37XB73</accession>
<dbReference type="Proteomes" id="UP001157160">
    <property type="component" value="Unassembled WGS sequence"/>
</dbReference>
<dbReference type="PANTHER" id="PTHR10668:SF105">
    <property type="entry name" value="DEHYDROGENASE-RELATED"/>
    <property type="match status" value="1"/>
</dbReference>
<dbReference type="InterPro" id="IPR036188">
    <property type="entry name" value="FAD/NAD-bd_sf"/>
</dbReference>
<dbReference type="EMBL" id="BSUL01000001">
    <property type="protein sequence ID" value="GMA28216.1"/>
    <property type="molecule type" value="Genomic_DNA"/>
</dbReference>
<protein>
    <submittedName>
        <fullName evidence="1">Phytoene dehydrogenase</fullName>
    </submittedName>
</protein>
<organism evidence="1 2">
    <name type="scientific">Arenivirga flava</name>
    <dbReference type="NCBI Taxonomy" id="1930060"/>
    <lineage>
        <taxon>Bacteria</taxon>
        <taxon>Bacillati</taxon>
        <taxon>Actinomycetota</taxon>
        <taxon>Actinomycetes</taxon>
        <taxon>Micrococcales</taxon>
        <taxon>Microbacteriaceae</taxon>
        <taxon>Arenivirga</taxon>
    </lineage>
</organism>
<name>A0AA37XB73_9MICO</name>
<proteinExistence type="predicted"/>
<dbReference type="SUPFAM" id="SSF51905">
    <property type="entry name" value="FAD/NAD(P)-binding domain"/>
    <property type="match status" value="1"/>
</dbReference>
<evidence type="ECO:0000313" key="1">
    <source>
        <dbReference type="EMBL" id="GMA28216.1"/>
    </source>
</evidence>
<comment type="caution">
    <text evidence="1">The sequence shown here is derived from an EMBL/GenBank/DDBJ whole genome shotgun (WGS) entry which is preliminary data.</text>
</comment>
<dbReference type="PANTHER" id="PTHR10668">
    <property type="entry name" value="PHYTOENE DEHYDROGENASE"/>
    <property type="match status" value="1"/>
</dbReference>
<evidence type="ECO:0000313" key="2">
    <source>
        <dbReference type="Proteomes" id="UP001157160"/>
    </source>
</evidence>
<sequence length="486" mass="51021">MPDSGAPDAIVVGAGPNGLAAAVTLARAGLQVEVLEREATIGGGARTGALTAPGFLHDVCSAVHPMALASEFFQRFGLERRIELAVPEISYAHPLDDARAAIAYRDLDRTAEGLGRDGRAWRGFFGPLSQRADAVAAFTGDSLLRVPTEPGVALRFGMRALEQGTPLWNLRFAEDRAPALLTGVAAHSILPLPSLGTAGAALMLGSTAHARGWPVPIGGSQAIVDALAADLLAHGGTIRTGVEVASLDELPRSRAVLLDVTPRALDRLAGSRLPEAYRRRLRAYRIGNAAAKVDLALDGPVPWAVPELAQAPTLHLGGSRAQIAAAEHEVAQGRHADRPYLLVAQPSVLDPGRAPAGSHALWTYAHVPRGSTLDPTEMVLRQLERFAPGVRDRIVAVAARPAADMASENPNYLGGDIANGLPDLRQLLARPVLAREPWRTPARGVYLSSAATPPGPGVHGMAGWRAALSALRHEFGIRASPDLSPA</sequence>
<dbReference type="AlphaFoldDB" id="A0AA37XB73"/>